<evidence type="ECO:0000256" key="4">
    <source>
        <dbReference type="ARBA" id="ARBA00023136"/>
    </source>
</evidence>
<feature type="transmembrane region" description="Helical" evidence="5">
    <location>
        <begin position="74"/>
        <end position="92"/>
    </location>
</feature>
<dbReference type="GO" id="GO:0016020">
    <property type="term" value="C:membrane"/>
    <property type="evidence" value="ECO:0007669"/>
    <property type="project" value="UniProtKB-SubCell"/>
</dbReference>
<feature type="transmembrane region" description="Helical" evidence="5">
    <location>
        <begin position="6"/>
        <end position="25"/>
    </location>
</feature>
<dbReference type="AlphaFoldDB" id="A0A0B2A7E0"/>
<evidence type="ECO:0000259" key="6">
    <source>
        <dbReference type="Pfam" id="PF07291"/>
    </source>
</evidence>
<dbReference type="GO" id="GO:0030416">
    <property type="term" value="P:methylamine metabolic process"/>
    <property type="evidence" value="ECO:0007669"/>
    <property type="project" value="InterPro"/>
</dbReference>
<dbReference type="STRING" id="1348253.LK09_01785"/>
<keyword evidence="2 5" id="KW-0812">Transmembrane</keyword>
<sequence>MEVILIAARMLGGGYFVWAGSAKMSKSRQFWSEIMGYKIVGSGTSAVLASVLPPVEFICGLMFAAGVAPTLTGIALLLLLLVFSGAIVVCLVRRTGNDCGCGSTGTKVTPMLLVRNAILAGLIVAGTFSTSPTYPGEFIVLAAGAIVAAIIAVALHQQVSE</sequence>
<feature type="transmembrane region" description="Helical" evidence="5">
    <location>
        <begin position="46"/>
        <end position="68"/>
    </location>
</feature>
<evidence type="ECO:0000313" key="7">
    <source>
        <dbReference type="EMBL" id="KHK99419.1"/>
    </source>
</evidence>
<proteinExistence type="predicted"/>
<evidence type="ECO:0000313" key="8">
    <source>
        <dbReference type="Proteomes" id="UP000031030"/>
    </source>
</evidence>
<gene>
    <name evidence="7" type="ORF">LK09_01785</name>
</gene>
<evidence type="ECO:0000256" key="5">
    <source>
        <dbReference type="SAM" id="Phobius"/>
    </source>
</evidence>
<dbReference type="InterPro" id="IPR009908">
    <property type="entry name" value="Methylamine_util_MauE"/>
</dbReference>
<accession>A0A0B2A7E0</accession>
<protein>
    <recommendedName>
        <fullName evidence="6">Methylamine utilisation protein MauE domain-containing protein</fullName>
    </recommendedName>
</protein>
<dbReference type="RefSeq" id="WP_039395087.1">
    <property type="nucleotide sequence ID" value="NZ_JTDK01000002.1"/>
</dbReference>
<dbReference type="UniPathway" id="UPA00895"/>
<feature type="transmembrane region" description="Helical" evidence="5">
    <location>
        <begin position="113"/>
        <end position="132"/>
    </location>
</feature>
<organism evidence="7 8">
    <name type="scientific">Microbacterium mangrovi</name>
    <dbReference type="NCBI Taxonomy" id="1348253"/>
    <lineage>
        <taxon>Bacteria</taxon>
        <taxon>Bacillati</taxon>
        <taxon>Actinomycetota</taxon>
        <taxon>Actinomycetes</taxon>
        <taxon>Micrococcales</taxon>
        <taxon>Microbacteriaceae</taxon>
        <taxon>Microbacterium</taxon>
    </lineage>
</organism>
<feature type="domain" description="Methylamine utilisation protein MauE" evidence="6">
    <location>
        <begin position="1"/>
        <end position="128"/>
    </location>
</feature>
<comment type="subcellular location">
    <subcellularLocation>
        <location evidence="1">Membrane</location>
        <topology evidence="1">Multi-pass membrane protein</topology>
    </subcellularLocation>
</comment>
<comment type="caution">
    <text evidence="7">The sequence shown here is derived from an EMBL/GenBank/DDBJ whole genome shotgun (WGS) entry which is preliminary data.</text>
</comment>
<evidence type="ECO:0000256" key="2">
    <source>
        <dbReference type="ARBA" id="ARBA00022692"/>
    </source>
</evidence>
<dbReference type="Proteomes" id="UP000031030">
    <property type="component" value="Unassembled WGS sequence"/>
</dbReference>
<dbReference type="OrthoDB" id="5121604at2"/>
<evidence type="ECO:0000256" key="3">
    <source>
        <dbReference type="ARBA" id="ARBA00022989"/>
    </source>
</evidence>
<dbReference type="EMBL" id="JTDK01000002">
    <property type="protein sequence ID" value="KHK99419.1"/>
    <property type="molecule type" value="Genomic_DNA"/>
</dbReference>
<keyword evidence="8" id="KW-1185">Reference proteome</keyword>
<keyword evidence="3 5" id="KW-1133">Transmembrane helix</keyword>
<keyword evidence="4 5" id="KW-0472">Membrane</keyword>
<name>A0A0B2A7E0_9MICO</name>
<reference evidence="7 8" key="1">
    <citation type="submission" date="2014-11" db="EMBL/GenBank/DDBJ databases">
        <title>Genome sequence of Microbacterium mangrovi MUSC 115(T).</title>
        <authorList>
            <person name="Lee L.-H."/>
        </authorList>
    </citation>
    <scope>NUCLEOTIDE SEQUENCE [LARGE SCALE GENOMIC DNA]</scope>
    <source>
        <strain evidence="7 8">MUSC 115</strain>
    </source>
</reference>
<dbReference type="Pfam" id="PF07291">
    <property type="entry name" value="MauE"/>
    <property type="match status" value="1"/>
</dbReference>
<feature type="transmembrane region" description="Helical" evidence="5">
    <location>
        <begin position="138"/>
        <end position="155"/>
    </location>
</feature>
<evidence type="ECO:0000256" key="1">
    <source>
        <dbReference type="ARBA" id="ARBA00004141"/>
    </source>
</evidence>